<reference evidence="4" key="1">
    <citation type="journal article" date="2019" name="Int. J. Syst. Evol. Microbiol.">
        <title>The Global Catalogue of Microorganisms (GCM) 10K type strain sequencing project: providing services to taxonomists for standard genome sequencing and annotation.</title>
        <authorList>
            <consortium name="The Broad Institute Genomics Platform"/>
            <consortium name="The Broad Institute Genome Sequencing Center for Infectious Disease"/>
            <person name="Wu L."/>
            <person name="Ma J."/>
        </authorList>
    </citation>
    <scope>NUCLEOTIDE SEQUENCE [LARGE SCALE GENOMIC DNA]</scope>
    <source>
        <strain evidence="4">CCUG 54939</strain>
    </source>
</reference>
<dbReference type="EMBL" id="JBHSAF010000001">
    <property type="protein sequence ID" value="MFC3912054.1"/>
    <property type="molecule type" value="Genomic_DNA"/>
</dbReference>
<feature type="domain" description="Transglycosylase SLT" evidence="2">
    <location>
        <begin position="25"/>
        <end position="312"/>
    </location>
</feature>
<dbReference type="InterPro" id="IPR043426">
    <property type="entry name" value="MltB-like"/>
</dbReference>
<name>A0ABV8CJ68_9GAMM</name>
<sequence length="321" mass="36292">MRVVILLLWGMSLPLAAAELSADHITRLEQLSSELDIPATQLAAGVEQAQFRQSVLDAIQRPWEAKPWYQYRPLFITHDRIEQGVQFWRQHASLLDRAAARLQVPAELIVAIIGVETHFGTRMGNHPVLDSLYTLGFHYPKRAAYFSKEFAQYLRLAQEQGWPLREPMGSYAGAMGMGQFMPTSYLHYAVDFDGDGHRDLFHNPADAIGSVANYFAEHGWQYGQAVAYPARVSEPVPASVLTDKLELVHTWQQLSAAGVKLDTQLPADTAVKLLKLELAQGSEYWVVRQNFYVITRYNRSPLYAMAVYQLSQELARAYHAN</sequence>
<evidence type="ECO:0000313" key="4">
    <source>
        <dbReference type="Proteomes" id="UP001595692"/>
    </source>
</evidence>
<dbReference type="Pfam" id="PF13406">
    <property type="entry name" value="SLT_2"/>
    <property type="match status" value="1"/>
</dbReference>
<dbReference type="CDD" id="cd13399">
    <property type="entry name" value="Slt35-like"/>
    <property type="match status" value="1"/>
</dbReference>
<proteinExistence type="predicted"/>
<evidence type="ECO:0000313" key="3">
    <source>
        <dbReference type="EMBL" id="MFC3912054.1"/>
    </source>
</evidence>
<feature type="signal peptide" evidence="1">
    <location>
        <begin position="1"/>
        <end position="17"/>
    </location>
</feature>
<keyword evidence="1" id="KW-0732">Signal</keyword>
<organism evidence="3 4">
    <name type="scientific">Pseudaeromonas sharmana</name>
    <dbReference type="NCBI Taxonomy" id="328412"/>
    <lineage>
        <taxon>Bacteria</taxon>
        <taxon>Pseudomonadati</taxon>
        <taxon>Pseudomonadota</taxon>
        <taxon>Gammaproteobacteria</taxon>
        <taxon>Aeromonadales</taxon>
        <taxon>Aeromonadaceae</taxon>
        <taxon>Pseudaeromonas</taxon>
    </lineage>
</organism>
<dbReference type="Gene3D" id="1.10.8.350">
    <property type="entry name" value="Bacterial muramidase"/>
    <property type="match status" value="1"/>
</dbReference>
<dbReference type="InterPro" id="IPR023346">
    <property type="entry name" value="Lysozyme-like_dom_sf"/>
</dbReference>
<dbReference type="InterPro" id="IPR011757">
    <property type="entry name" value="Lytic_transglycosylase_MltB"/>
</dbReference>
<dbReference type="Proteomes" id="UP001595692">
    <property type="component" value="Unassembled WGS sequence"/>
</dbReference>
<keyword evidence="4" id="KW-1185">Reference proteome</keyword>
<dbReference type="NCBIfam" id="TIGR02282">
    <property type="entry name" value="MltB"/>
    <property type="match status" value="1"/>
</dbReference>
<accession>A0ABV8CJ68</accession>
<evidence type="ECO:0000259" key="2">
    <source>
        <dbReference type="Pfam" id="PF13406"/>
    </source>
</evidence>
<dbReference type="PANTHER" id="PTHR30163:SF9">
    <property type="entry name" value="MEMBRANE-BOUND LYTIC MUREIN TRANSGLYCOSYLASE B"/>
    <property type="match status" value="1"/>
</dbReference>
<dbReference type="RefSeq" id="WP_377150019.1">
    <property type="nucleotide sequence ID" value="NZ_JBHSAF010000001.1"/>
</dbReference>
<comment type="caution">
    <text evidence="3">The sequence shown here is derived from an EMBL/GenBank/DDBJ whole genome shotgun (WGS) entry which is preliminary data.</text>
</comment>
<feature type="chain" id="PRO_5046712982" evidence="1">
    <location>
        <begin position="18"/>
        <end position="321"/>
    </location>
</feature>
<protein>
    <submittedName>
        <fullName evidence="3">Lytic murein transglycosylase B</fullName>
    </submittedName>
</protein>
<dbReference type="SUPFAM" id="SSF53955">
    <property type="entry name" value="Lysozyme-like"/>
    <property type="match status" value="1"/>
</dbReference>
<dbReference type="PANTHER" id="PTHR30163">
    <property type="entry name" value="MEMBRANE-BOUND LYTIC MUREIN TRANSGLYCOSYLASE B"/>
    <property type="match status" value="1"/>
</dbReference>
<dbReference type="InterPro" id="IPR031304">
    <property type="entry name" value="SLT_2"/>
</dbReference>
<dbReference type="Gene3D" id="1.10.530.10">
    <property type="match status" value="1"/>
</dbReference>
<gene>
    <name evidence="3" type="primary">mltB</name>
    <name evidence="3" type="ORF">ACFOSS_01045</name>
</gene>
<evidence type="ECO:0000256" key="1">
    <source>
        <dbReference type="SAM" id="SignalP"/>
    </source>
</evidence>